<accession>A0A3Q9FSV8</accession>
<protein>
    <submittedName>
        <fullName evidence="3">Alpha/beta hydrolase</fullName>
    </submittedName>
</protein>
<keyword evidence="4" id="KW-1185">Reference proteome</keyword>
<dbReference type="OrthoDB" id="9794725at2"/>
<organism evidence="3 4">
    <name type="scientific">Flammeovirga pectinis</name>
    <dbReference type="NCBI Taxonomy" id="2494373"/>
    <lineage>
        <taxon>Bacteria</taxon>
        <taxon>Pseudomonadati</taxon>
        <taxon>Bacteroidota</taxon>
        <taxon>Cytophagia</taxon>
        <taxon>Cytophagales</taxon>
        <taxon>Flammeovirgaceae</taxon>
        <taxon>Flammeovirga</taxon>
    </lineage>
</organism>
<proteinExistence type="predicted"/>
<dbReference type="Proteomes" id="UP000267268">
    <property type="component" value="Chromosome 2"/>
</dbReference>
<dbReference type="Pfam" id="PF20434">
    <property type="entry name" value="BD-FAE"/>
    <property type="match status" value="1"/>
</dbReference>
<dbReference type="PANTHER" id="PTHR48081">
    <property type="entry name" value="AB HYDROLASE SUPERFAMILY PROTEIN C4A8.06C"/>
    <property type="match status" value="1"/>
</dbReference>
<dbReference type="KEGG" id="fll:EI427_23520"/>
<dbReference type="InterPro" id="IPR050300">
    <property type="entry name" value="GDXG_lipolytic_enzyme"/>
</dbReference>
<keyword evidence="1 3" id="KW-0378">Hydrolase</keyword>
<evidence type="ECO:0000256" key="1">
    <source>
        <dbReference type="ARBA" id="ARBA00022801"/>
    </source>
</evidence>
<reference evidence="3 4" key="1">
    <citation type="submission" date="2018-12" db="EMBL/GenBank/DDBJ databases">
        <title>Flammeovirga pectinis sp. nov., isolated from the gut of the Korean scallop, Patinopecten yessoensis.</title>
        <authorList>
            <person name="Bae J.-W."/>
            <person name="Jeong Y.-S."/>
            <person name="Kang W."/>
        </authorList>
    </citation>
    <scope>NUCLEOTIDE SEQUENCE [LARGE SCALE GENOMIC DNA]</scope>
    <source>
        <strain evidence="3 4">L12M1</strain>
    </source>
</reference>
<dbReference type="InterPro" id="IPR029058">
    <property type="entry name" value="AB_hydrolase_fold"/>
</dbReference>
<dbReference type="EMBL" id="CP034563">
    <property type="protein sequence ID" value="AZQ65186.1"/>
    <property type="molecule type" value="Genomic_DNA"/>
</dbReference>
<dbReference type="Gene3D" id="3.40.50.1820">
    <property type="entry name" value="alpha/beta hydrolase"/>
    <property type="match status" value="1"/>
</dbReference>
<dbReference type="InterPro" id="IPR049492">
    <property type="entry name" value="BD-FAE-like_dom"/>
</dbReference>
<dbReference type="SUPFAM" id="SSF53474">
    <property type="entry name" value="alpha/beta-Hydrolases"/>
    <property type="match status" value="1"/>
</dbReference>
<sequence>MNKLLLLLLLFFISKTGRAQEILPLWNGGIPKHIISSEKEFIATDRKIIWIEKIQVPTIKVYHPTKRFNNNKAVVLFPGGGYKGLAYDLEGEDFAKWLNTLGFTAIVVKYRVPVSAALKDKKEVPLIDAQRAIRLVRANAEKWEIDTNKVGVMGFSAGGHLAATLGTRFSTTYSYKKDTIDNLNARPDFMVLAYPVISMQNGVTHNGSRTNLLGKKPTKELIDLYSNELQVTAQTPPTFLIHCADDGAVPVQNTLLFYNALLENKVEAEMHIYQKGGHGFGLGKNVGDVGNWTDIAAEWLDKL</sequence>
<evidence type="ECO:0000259" key="2">
    <source>
        <dbReference type="Pfam" id="PF20434"/>
    </source>
</evidence>
<name>A0A3Q9FSV8_9BACT</name>
<evidence type="ECO:0000313" key="4">
    <source>
        <dbReference type="Proteomes" id="UP000267268"/>
    </source>
</evidence>
<dbReference type="RefSeq" id="WP_126619654.1">
    <property type="nucleotide sequence ID" value="NZ_CP034563.1"/>
</dbReference>
<evidence type="ECO:0000313" key="3">
    <source>
        <dbReference type="EMBL" id="AZQ65186.1"/>
    </source>
</evidence>
<dbReference type="PANTHER" id="PTHR48081:SF6">
    <property type="entry name" value="PEPTIDASE S9 PROLYL OLIGOPEPTIDASE CATALYTIC DOMAIN-CONTAINING PROTEIN"/>
    <property type="match status" value="1"/>
</dbReference>
<dbReference type="AlphaFoldDB" id="A0A3Q9FSV8"/>
<gene>
    <name evidence="3" type="ORF">EI427_23520</name>
</gene>
<dbReference type="GO" id="GO:0016787">
    <property type="term" value="F:hydrolase activity"/>
    <property type="evidence" value="ECO:0007669"/>
    <property type="project" value="UniProtKB-KW"/>
</dbReference>
<feature type="domain" description="BD-FAE-like" evidence="2">
    <location>
        <begin position="61"/>
        <end position="261"/>
    </location>
</feature>